<dbReference type="RefSeq" id="WP_159974232.1">
    <property type="nucleotide sequence ID" value="NZ_BLIV01000001.1"/>
</dbReference>
<dbReference type="Proteomes" id="UP000436522">
    <property type="component" value="Unassembled WGS sequence"/>
</dbReference>
<dbReference type="AlphaFoldDB" id="A0A640VLP4"/>
<dbReference type="EMBL" id="BLIV01000001">
    <property type="protein sequence ID" value="GFE48310.1"/>
    <property type="molecule type" value="Genomic_DNA"/>
</dbReference>
<organism evidence="2 3">
    <name type="scientific">Roseobacter cerasinus</name>
    <dbReference type="NCBI Taxonomy" id="2602289"/>
    <lineage>
        <taxon>Bacteria</taxon>
        <taxon>Pseudomonadati</taxon>
        <taxon>Pseudomonadota</taxon>
        <taxon>Alphaproteobacteria</taxon>
        <taxon>Rhodobacterales</taxon>
        <taxon>Roseobacteraceae</taxon>
        <taxon>Roseobacter</taxon>
    </lineage>
</organism>
<comment type="caution">
    <text evidence="2">The sequence shown here is derived from an EMBL/GenBank/DDBJ whole genome shotgun (WGS) entry which is preliminary data.</text>
</comment>
<accession>A0A640VLP4</accession>
<evidence type="ECO:0000256" key="1">
    <source>
        <dbReference type="SAM" id="Phobius"/>
    </source>
</evidence>
<name>A0A640VLP4_9RHOB</name>
<keyword evidence="1" id="KW-0812">Transmembrane</keyword>
<gene>
    <name evidence="2" type="ORF">So717_00630</name>
</gene>
<keyword evidence="1" id="KW-1133">Transmembrane helix</keyword>
<sequence length="52" mass="5706">MRYALPLMLLAGPALAHHETVAVSILPPLTIWVVAALGAGVGFWRAWRARRK</sequence>
<evidence type="ECO:0000313" key="3">
    <source>
        <dbReference type="Proteomes" id="UP000436522"/>
    </source>
</evidence>
<feature type="transmembrane region" description="Helical" evidence="1">
    <location>
        <begin position="26"/>
        <end position="47"/>
    </location>
</feature>
<keyword evidence="3" id="KW-1185">Reference proteome</keyword>
<keyword evidence="1" id="KW-0472">Membrane</keyword>
<reference evidence="2 3" key="1">
    <citation type="submission" date="2019-12" db="EMBL/GenBank/DDBJ databases">
        <title>Roseobacter cerasinus sp. nov., isolated from seawater around aquaculture.</title>
        <authorList>
            <person name="Muramatsu S."/>
            <person name="Takabe Y."/>
            <person name="Mori K."/>
            <person name="Takaichi S."/>
            <person name="Hanada S."/>
        </authorList>
    </citation>
    <scope>NUCLEOTIDE SEQUENCE [LARGE SCALE GENOMIC DNA]</scope>
    <source>
        <strain evidence="2 3">AI77</strain>
    </source>
</reference>
<protein>
    <submittedName>
        <fullName evidence="2">Uncharacterized protein</fullName>
    </submittedName>
</protein>
<evidence type="ECO:0000313" key="2">
    <source>
        <dbReference type="EMBL" id="GFE48310.1"/>
    </source>
</evidence>
<proteinExistence type="predicted"/>